<dbReference type="EMBL" id="DSLG01000003">
    <property type="protein sequence ID" value="HEA86990.1"/>
    <property type="molecule type" value="Genomic_DNA"/>
</dbReference>
<dbReference type="SUPFAM" id="SSF48371">
    <property type="entry name" value="ARM repeat"/>
    <property type="match status" value="1"/>
</dbReference>
<evidence type="ECO:0000313" key="3">
    <source>
        <dbReference type="EMBL" id="HFJ53321.1"/>
    </source>
</evidence>
<proteinExistence type="predicted"/>
<sequence length="543" mass="58721">MPVSRLILELSHPEPAVRRAAAHELARLDPEAAAGAIVFLLKDPEPEIRREVAGILSRLGRTAEEPVARYLSTWEGPPELAVIELVGELKLAEGVDFLLKHLNEPEPMKRRAIAVALGRIGAAYADTPGITSTRALEGLLELLRDLNPEVQIAAAEGLAGLGRQEAVNPLLDELQDENPQVRRAAAIALGSIGVPAAAAELVRLANNDPFAEVRQAARGALEQISDRSVRSLLEALTAENLDEREVALQRLLEAGPAALPPLIRLAGSDDPGIRRLVAWVLGMLGEEAGLATLFQLAEDSESGVRLAAIQALGRIRHLRAAERLSRLLEDADPKIAGMAANALERLGELAVEPVFGILTHQSPDVRVRAIDVLGRLRHEGAVERLISGLDDSSSWVRLVSAQALGEIGDLRAVPALIERLDDPDRLVRAMSAEALGKLRDYRASMKLLERVEDESDLVRANVFLALGRIGNPIAVPFLMKALDDTEVRVRLAAIEALGLLRAKAAREKLRALARPWPWSREPGRVKDAARWALSMIDSSGTVI</sequence>
<dbReference type="PANTHER" id="PTHR12697:SF5">
    <property type="entry name" value="DEOXYHYPUSINE HYDROXYLASE"/>
    <property type="match status" value="1"/>
</dbReference>
<dbReference type="PROSITE" id="PS50077">
    <property type="entry name" value="HEAT_REPEAT"/>
    <property type="match status" value="3"/>
</dbReference>
<evidence type="ECO:0000313" key="2">
    <source>
        <dbReference type="EMBL" id="HEA86990.1"/>
    </source>
</evidence>
<dbReference type="InterPro" id="IPR004155">
    <property type="entry name" value="PBS_lyase_HEAT"/>
</dbReference>
<dbReference type="Pfam" id="PF13646">
    <property type="entry name" value="HEAT_2"/>
    <property type="match status" value="5"/>
</dbReference>
<protein>
    <recommendedName>
        <fullName evidence="4">HEAT repeat domain-containing protein</fullName>
    </recommendedName>
</protein>
<comment type="function">
    <text evidence="1">Catalyzes the hydroxylation of the N(6)-(4-aminobutyl)-L-lysine intermediate produced by deoxyhypusine synthase/DHPS on a critical lysine of the eukaryotic translation initiation factor 5A/eIF-5A. This is the second step of the post-translational modification of that lysine into an unusual amino acid residue named hypusine. Hypusination is unique to mature eIF-5A factor and is essential for its function.</text>
</comment>
<dbReference type="InterPro" id="IPR011989">
    <property type="entry name" value="ARM-like"/>
</dbReference>
<dbReference type="InterPro" id="IPR016024">
    <property type="entry name" value="ARM-type_fold"/>
</dbReference>
<comment type="caution">
    <text evidence="2">The sequence shown here is derived from an EMBL/GenBank/DDBJ whole genome shotgun (WGS) entry which is preliminary data.</text>
</comment>
<reference evidence="2" key="1">
    <citation type="journal article" date="2020" name="mSystems">
        <title>Genome- and Community-Level Interaction Insights into Carbon Utilization and Element Cycling Functions of Hydrothermarchaeota in Hydrothermal Sediment.</title>
        <authorList>
            <person name="Zhou Z."/>
            <person name="Liu Y."/>
            <person name="Xu W."/>
            <person name="Pan J."/>
            <person name="Luo Z.H."/>
            <person name="Li M."/>
        </authorList>
    </citation>
    <scope>NUCLEOTIDE SEQUENCE [LARGE SCALE GENOMIC DNA]</scope>
    <source>
        <strain evidence="2">SpSt-265</strain>
        <strain evidence="3">SpSt-465</strain>
    </source>
</reference>
<dbReference type="SMART" id="SM00567">
    <property type="entry name" value="EZ_HEAT"/>
    <property type="match status" value="13"/>
</dbReference>
<evidence type="ECO:0000256" key="1">
    <source>
        <dbReference type="ARBA" id="ARBA00045876"/>
    </source>
</evidence>
<name>A0A7C1SN36_UNCW3</name>
<evidence type="ECO:0008006" key="4">
    <source>
        <dbReference type="Google" id="ProtNLM"/>
    </source>
</evidence>
<dbReference type="InterPro" id="IPR021133">
    <property type="entry name" value="HEAT_type_2"/>
</dbReference>
<dbReference type="GO" id="GO:0016491">
    <property type="term" value="F:oxidoreductase activity"/>
    <property type="evidence" value="ECO:0007669"/>
    <property type="project" value="TreeGrafter"/>
</dbReference>
<dbReference type="Gene3D" id="1.25.10.10">
    <property type="entry name" value="Leucine-rich Repeat Variant"/>
    <property type="match status" value="5"/>
</dbReference>
<gene>
    <name evidence="2" type="ORF">ENP94_03155</name>
    <name evidence="3" type="ORF">ENS16_01350</name>
</gene>
<dbReference type="PANTHER" id="PTHR12697">
    <property type="entry name" value="PBS LYASE HEAT-LIKE PROTEIN"/>
    <property type="match status" value="1"/>
</dbReference>
<dbReference type="EMBL" id="DSTU01000003">
    <property type="protein sequence ID" value="HFJ53321.1"/>
    <property type="molecule type" value="Genomic_DNA"/>
</dbReference>
<accession>A0A7C1SN36</accession>
<organism evidence="2">
    <name type="scientific">candidate division WOR-3 bacterium</name>
    <dbReference type="NCBI Taxonomy" id="2052148"/>
    <lineage>
        <taxon>Bacteria</taxon>
        <taxon>Bacteria division WOR-3</taxon>
    </lineage>
</organism>
<dbReference type="AlphaFoldDB" id="A0A7C1SN36"/>